<sequence>MTEAPSRTKGGIRIIEESEVLGAIAWGRRSTIFALADGRALKAYPPGMRPRIARNEFRRTRAAYEAGAPAWRVDELAFYAGGLCILGERVEGETLAHRIRRSIPDAFRGALTLASLSVRLARIAPPDPAVFGSLRRRRLEIAYVQSGRFPQAVVARSGLCHGDLNPNNVMIDKAGRAILVDWSDAYVGPVVADVCWSSHVLVGILVREREGFTRRLAKGAASLHRIVVCARLGWPLSTMSKGRARVAHKDPKVRSPA</sequence>
<evidence type="ECO:0000259" key="1">
    <source>
        <dbReference type="Pfam" id="PF01636"/>
    </source>
</evidence>
<name>A0A4Q9GIC4_9HYPH</name>
<feature type="domain" description="Aminoglycoside phosphotransferase" evidence="1">
    <location>
        <begin position="27"/>
        <end position="198"/>
    </location>
</feature>
<dbReference type="InterPro" id="IPR011009">
    <property type="entry name" value="Kinase-like_dom_sf"/>
</dbReference>
<dbReference type="Pfam" id="PF01636">
    <property type="entry name" value="APH"/>
    <property type="match status" value="1"/>
</dbReference>
<dbReference type="AlphaFoldDB" id="A0A4Q9GIC4"/>
<evidence type="ECO:0000313" key="3">
    <source>
        <dbReference type="Proteomes" id="UP000291613"/>
    </source>
</evidence>
<accession>A0A4Q9GIC4</accession>
<gene>
    <name evidence="2" type="ORF">EYR15_08240</name>
</gene>
<proteinExistence type="predicted"/>
<dbReference type="Proteomes" id="UP000291613">
    <property type="component" value="Unassembled WGS sequence"/>
</dbReference>
<dbReference type="OrthoDB" id="179763at2"/>
<dbReference type="InterPro" id="IPR002575">
    <property type="entry name" value="Aminoglycoside_PTrfase"/>
</dbReference>
<dbReference type="SUPFAM" id="SSF56112">
    <property type="entry name" value="Protein kinase-like (PK-like)"/>
    <property type="match status" value="1"/>
</dbReference>
<reference evidence="2 3" key="1">
    <citation type="submission" date="2019-02" db="EMBL/GenBank/DDBJ databases">
        <title>Hansschlegelia quercus sp. nov., a novel methylotrophic bacterium from buds of oak (Quercus robur L.).</title>
        <authorList>
            <person name="Agafonova N.V."/>
            <person name="Kaparullina E.N."/>
            <person name="Grouzdev D.S."/>
            <person name="Doronina N.V."/>
        </authorList>
    </citation>
    <scope>NUCLEOTIDE SEQUENCE [LARGE SCALE GENOMIC DNA]</scope>
    <source>
        <strain evidence="2 3">Dub</strain>
    </source>
</reference>
<protein>
    <recommendedName>
        <fullName evidence="1">Aminoglycoside phosphotransferase domain-containing protein</fullName>
    </recommendedName>
</protein>
<keyword evidence="3" id="KW-1185">Reference proteome</keyword>
<organism evidence="2 3">
    <name type="scientific">Hansschlegelia quercus</name>
    <dbReference type="NCBI Taxonomy" id="2528245"/>
    <lineage>
        <taxon>Bacteria</taxon>
        <taxon>Pseudomonadati</taxon>
        <taxon>Pseudomonadota</taxon>
        <taxon>Alphaproteobacteria</taxon>
        <taxon>Hyphomicrobiales</taxon>
        <taxon>Methylopilaceae</taxon>
        <taxon>Hansschlegelia</taxon>
    </lineage>
</organism>
<dbReference type="RefSeq" id="WP_131002907.1">
    <property type="nucleotide sequence ID" value="NZ_JBHSZR010000003.1"/>
</dbReference>
<comment type="caution">
    <text evidence="2">The sequence shown here is derived from an EMBL/GenBank/DDBJ whole genome shotgun (WGS) entry which is preliminary data.</text>
</comment>
<evidence type="ECO:0000313" key="2">
    <source>
        <dbReference type="EMBL" id="TBN53778.1"/>
    </source>
</evidence>
<dbReference type="EMBL" id="SIUB01000003">
    <property type="protein sequence ID" value="TBN53778.1"/>
    <property type="molecule type" value="Genomic_DNA"/>
</dbReference>
<dbReference type="Gene3D" id="3.90.1200.10">
    <property type="match status" value="1"/>
</dbReference>